<dbReference type="RefSeq" id="XP_967646.1">
    <property type="nucleotide sequence ID" value="XM_962553.4"/>
</dbReference>
<dbReference type="OMA" id="PCTRCQM"/>
<dbReference type="InterPro" id="IPR005302">
    <property type="entry name" value="MoCF_Sase_C"/>
</dbReference>
<comment type="similarity">
    <text evidence="5">Belongs to the class-V pyridoxal-phosphate-dependent aminotransferase family. MOCOS subfamily.</text>
</comment>
<sequence length="767" mass="86780">MDNFCKFRVIYSEKQREAIETEFVRLSGQYYLEHAGATLYSEKQLEEIAHQLCTNLYANPHAKNLSSKLTEDAIDIVRYQLLAHFKTTPDEYSVVFTSGATASLKLVAENFKYGPDGSLVYLQDNHTSVLGMRAYAPHTKCIKFTETLSQCKTAKSGNSLFVFPAQSNFSGVKYPLSWIKAVKKGALGPGEWYVVLDAAAFAPTEVMDLSEIKPDFVAISFCKIFGYPTGLGALLVRNESCGVLRKRYYGGGTVFMAQAVRDEVVMRDVIHERFEDGTVPFLSILALKAGFNTLKRLDLSFETISRHTFSLAQYVYRNLLCLHHSNGKPAVVLYHNTTFENPQDQGPIVNFNILRDNGEYVGYAEVSHFANLYNIHLRTGCFCNPGACQYFLNLSPEDVKKHYEAGHVCGDQHDLVDGYPTGSVRVSFGYMSRKIDADKLLEMVENCFVTKPVIKKIPHKGRNDYLIPTDSDYKLEEELDNNNSEGVLKQIILYPIKSCGGFSVPQWPLTSTGLKFDRQWMIINSSGVAITQKNNKKMCLIRPIIDLETEMLFLTYPGRKSFHVPINVSSYSQNVASLCQSKVCGDKIEGWDCGDEVSDWLSEVLECPGVRLLKQCDENEKIFTRKSTKNDEIQLSLVNKAQFLLINEASVEWLRGQIREEEFFEELGTTIQRFRANFVVRFNKEFTENEFGEFIFDDIAFEAGGVCTRCQMICIDQTTGTTSKEPLLTLSKCFKGKITFGVYLNRTKYDFERCLYVGSKVNGTKLK</sequence>
<dbReference type="FunFam" id="3.90.1150.10:FF:000079">
    <property type="entry name" value="Molybdenum cofactor sulfurase"/>
    <property type="match status" value="1"/>
</dbReference>
<comment type="cofactor">
    <cofactor evidence="5">
        <name>pyridoxal 5'-phosphate</name>
        <dbReference type="ChEBI" id="CHEBI:597326"/>
    </cofactor>
</comment>
<protein>
    <recommendedName>
        <fullName evidence="5">Molybdenum cofactor sulfurase</fullName>
        <shortName evidence="5">MCS</shortName>
        <shortName evidence="5">MOS</shortName>
        <shortName evidence="5">MoCo sulfurase</shortName>
        <ecNumber evidence="5">2.8.1.9</ecNumber>
    </recommendedName>
    <alternativeName>
        <fullName evidence="5">Molybdenum cofactor sulfurtransferase</fullName>
    </alternativeName>
    <alternativeName>
        <fullName evidence="5">Protein maroon-like</fullName>
        <shortName evidence="5">Ma-l</shortName>
    </alternativeName>
</protein>
<dbReference type="Pfam" id="PF00266">
    <property type="entry name" value="Aminotran_5"/>
    <property type="match status" value="1"/>
</dbReference>
<evidence type="ECO:0000256" key="5">
    <source>
        <dbReference type="HAMAP-Rule" id="MF_03050"/>
    </source>
</evidence>
<dbReference type="HOGENOM" id="CLU_010913_0_1_1"/>
<dbReference type="HAMAP" id="MF_03050">
    <property type="entry name" value="MOCOS"/>
    <property type="match status" value="1"/>
</dbReference>
<feature type="modified residue" description="N6-(pyridoxal phosphate)lysine" evidence="5">
    <location>
        <position position="223"/>
    </location>
</feature>
<reference evidence="7 8" key="1">
    <citation type="journal article" date="2008" name="Nature">
        <title>The genome of the model beetle and pest Tribolium castaneum.</title>
        <authorList>
            <consortium name="Tribolium Genome Sequencing Consortium"/>
            <person name="Richards S."/>
            <person name="Gibbs R.A."/>
            <person name="Weinstock G.M."/>
            <person name="Brown S.J."/>
            <person name="Denell R."/>
            <person name="Beeman R.W."/>
            <person name="Gibbs R."/>
            <person name="Beeman R.W."/>
            <person name="Brown S.J."/>
            <person name="Bucher G."/>
            <person name="Friedrich M."/>
            <person name="Grimmelikhuijzen C.J."/>
            <person name="Klingler M."/>
            <person name="Lorenzen M."/>
            <person name="Richards S."/>
            <person name="Roth S."/>
            <person name="Schroder R."/>
            <person name="Tautz D."/>
            <person name="Zdobnov E.M."/>
            <person name="Muzny D."/>
            <person name="Gibbs R.A."/>
            <person name="Weinstock G.M."/>
            <person name="Attaway T."/>
            <person name="Bell S."/>
            <person name="Buhay C.J."/>
            <person name="Chandrabose M.N."/>
            <person name="Chavez D."/>
            <person name="Clerk-Blankenburg K.P."/>
            <person name="Cree A."/>
            <person name="Dao M."/>
            <person name="Davis C."/>
            <person name="Chacko J."/>
            <person name="Dinh H."/>
            <person name="Dugan-Rocha S."/>
            <person name="Fowler G."/>
            <person name="Garner T.T."/>
            <person name="Garnes J."/>
            <person name="Gnirke A."/>
            <person name="Hawes A."/>
            <person name="Hernandez J."/>
            <person name="Hines S."/>
            <person name="Holder M."/>
            <person name="Hume J."/>
            <person name="Jhangiani S.N."/>
            <person name="Joshi V."/>
            <person name="Khan Z.M."/>
            <person name="Jackson L."/>
            <person name="Kovar C."/>
            <person name="Kowis A."/>
            <person name="Lee S."/>
            <person name="Lewis L.R."/>
            <person name="Margolis J."/>
            <person name="Morgan M."/>
            <person name="Nazareth L.V."/>
            <person name="Nguyen N."/>
            <person name="Okwuonu G."/>
            <person name="Parker D."/>
            <person name="Richards S."/>
            <person name="Ruiz S.J."/>
            <person name="Santibanez J."/>
            <person name="Savard J."/>
            <person name="Scherer S.E."/>
            <person name="Schneider B."/>
            <person name="Sodergren E."/>
            <person name="Tautz D."/>
            <person name="Vattahil S."/>
            <person name="Villasana D."/>
            <person name="White C.S."/>
            <person name="Wright R."/>
            <person name="Park Y."/>
            <person name="Beeman R.W."/>
            <person name="Lord J."/>
            <person name="Oppert B."/>
            <person name="Lorenzen M."/>
            <person name="Brown S."/>
            <person name="Wang L."/>
            <person name="Savard J."/>
            <person name="Tautz D."/>
            <person name="Richards S."/>
            <person name="Weinstock G."/>
            <person name="Gibbs R.A."/>
            <person name="Liu Y."/>
            <person name="Worley K."/>
            <person name="Weinstock G."/>
            <person name="Elsik C.G."/>
            <person name="Reese J.T."/>
            <person name="Elhaik E."/>
            <person name="Landan G."/>
            <person name="Graur D."/>
            <person name="Arensburger P."/>
            <person name="Atkinson P."/>
            <person name="Beeman R.W."/>
            <person name="Beidler J."/>
            <person name="Brown S.J."/>
            <person name="Demuth J.P."/>
            <person name="Drury D.W."/>
            <person name="Du Y.Z."/>
            <person name="Fujiwara H."/>
            <person name="Lorenzen M."/>
            <person name="Maselli V."/>
            <person name="Osanai M."/>
            <person name="Park Y."/>
            <person name="Robertson H.M."/>
            <person name="Tu Z."/>
            <person name="Wang J.J."/>
            <person name="Wang S."/>
            <person name="Richards S."/>
            <person name="Song H."/>
            <person name="Zhang L."/>
            <person name="Sodergren E."/>
            <person name="Werner D."/>
            <person name="Stanke M."/>
            <person name="Morgenstern B."/>
            <person name="Solovyev V."/>
            <person name="Kosarev P."/>
            <person name="Brown G."/>
            <person name="Chen H.C."/>
            <person name="Ermolaeva O."/>
            <person name="Hlavina W."/>
            <person name="Kapustin Y."/>
            <person name="Kiryutin B."/>
            <person name="Kitts P."/>
            <person name="Maglott D."/>
            <person name="Pruitt K."/>
            <person name="Sapojnikov V."/>
            <person name="Souvorov A."/>
            <person name="Mackey A.J."/>
            <person name="Waterhouse R.M."/>
            <person name="Wyder S."/>
            <person name="Zdobnov E.M."/>
            <person name="Zdobnov E.M."/>
            <person name="Wyder S."/>
            <person name="Kriventseva E.V."/>
            <person name="Kadowaki T."/>
            <person name="Bork P."/>
            <person name="Aranda M."/>
            <person name="Bao R."/>
            <person name="Beermann A."/>
            <person name="Berns N."/>
            <person name="Bolognesi R."/>
            <person name="Bonneton F."/>
            <person name="Bopp D."/>
            <person name="Brown S.J."/>
            <person name="Bucher G."/>
            <person name="Butts T."/>
            <person name="Chaumot A."/>
            <person name="Denell R.E."/>
            <person name="Ferrier D.E."/>
            <person name="Friedrich M."/>
            <person name="Gordon C.M."/>
            <person name="Jindra M."/>
            <person name="Klingler M."/>
            <person name="Lan Q."/>
            <person name="Lattorff H.M."/>
            <person name="Laudet V."/>
            <person name="von Levetsow C."/>
            <person name="Liu Z."/>
            <person name="Lutz R."/>
            <person name="Lynch J.A."/>
            <person name="da Fonseca R.N."/>
            <person name="Posnien N."/>
            <person name="Reuter R."/>
            <person name="Roth S."/>
            <person name="Savard J."/>
            <person name="Schinko J.B."/>
            <person name="Schmitt C."/>
            <person name="Schoppmeier M."/>
            <person name="Schroder R."/>
            <person name="Shippy T.D."/>
            <person name="Simonnet F."/>
            <person name="Marques-Souza H."/>
            <person name="Tautz D."/>
            <person name="Tomoyasu Y."/>
            <person name="Trauner J."/>
            <person name="Van der Zee M."/>
            <person name="Vervoort M."/>
            <person name="Wittkopp N."/>
            <person name="Wimmer E.A."/>
            <person name="Yang X."/>
            <person name="Jones A.K."/>
            <person name="Sattelle D.B."/>
            <person name="Ebert P.R."/>
            <person name="Nelson D."/>
            <person name="Scott J.G."/>
            <person name="Beeman R.W."/>
            <person name="Muthukrishnan S."/>
            <person name="Kramer K.J."/>
            <person name="Arakane Y."/>
            <person name="Beeman R.W."/>
            <person name="Zhu Q."/>
            <person name="Hogenkamp D."/>
            <person name="Dixit R."/>
            <person name="Oppert B."/>
            <person name="Jiang H."/>
            <person name="Zou Z."/>
            <person name="Marshall J."/>
            <person name="Elpidina E."/>
            <person name="Vinokurov K."/>
            <person name="Oppert C."/>
            <person name="Zou Z."/>
            <person name="Evans J."/>
            <person name="Lu Z."/>
            <person name="Zhao P."/>
            <person name="Sumathipala N."/>
            <person name="Altincicek B."/>
            <person name="Vilcinskas A."/>
            <person name="Williams M."/>
            <person name="Hultmark D."/>
            <person name="Hetru C."/>
            <person name="Jiang H."/>
            <person name="Grimmelikhuijzen C.J."/>
            <person name="Hauser F."/>
            <person name="Cazzamali G."/>
            <person name="Williamson M."/>
            <person name="Park Y."/>
            <person name="Li B."/>
            <person name="Tanaka Y."/>
            <person name="Predel R."/>
            <person name="Neupert S."/>
            <person name="Schachtner J."/>
            <person name="Verleyen P."/>
            <person name="Raible F."/>
            <person name="Bork P."/>
            <person name="Friedrich M."/>
            <person name="Walden K.K."/>
            <person name="Robertson H.M."/>
            <person name="Angeli S."/>
            <person name="Foret S."/>
            <person name="Bucher G."/>
            <person name="Schuetz S."/>
            <person name="Maleszka R."/>
            <person name="Wimmer E.A."/>
            <person name="Beeman R.W."/>
            <person name="Lorenzen M."/>
            <person name="Tomoyasu Y."/>
            <person name="Miller S.C."/>
            <person name="Grossmann D."/>
            <person name="Bucher G."/>
        </authorList>
    </citation>
    <scope>NUCLEOTIDE SEQUENCE [LARGE SCALE GENOMIC DNA]</scope>
    <source>
        <strain evidence="7 8">Georgia GA2</strain>
    </source>
</reference>
<evidence type="ECO:0000259" key="6">
    <source>
        <dbReference type="PROSITE" id="PS51340"/>
    </source>
</evidence>
<dbReference type="OrthoDB" id="420046at2759"/>
<evidence type="ECO:0000256" key="4">
    <source>
        <dbReference type="ARBA" id="ARBA00050843"/>
    </source>
</evidence>
<dbReference type="GO" id="GO:0006777">
    <property type="term" value="P:Mo-molybdopterin cofactor biosynthetic process"/>
    <property type="evidence" value="ECO:0007669"/>
    <property type="project" value="UniProtKB-UniRule"/>
</dbReference>
<dbReference type="Gene3D" id="3.40.640.10">
    <property type="entry name" value="Type I PLP-dependent aspartate aminotransferase-like (Major domain)"/>
    <property type="match status" value="1"/>
</dbReference>
<dbReference type="PROSITE" id="PS51340">
    <property type="entry name" value="MOSC"/>
    <property type="match status" value="1"/>
</dbReference>
<gene>
    <name evidence="5" type="primary">mal</name>
    <name evidence="7" type="synonym">AUGUSTUS-3.0.2_00626</name>
    <name evidence="7" type="ORF">TcasGA2_TC000626</name>
</gene>
<dbReference type="PhylomeDB" id="D6W994"/>
<dbReference type="InterPro" id="IPR015424">
    <property type="entry name" value="PyrdxlP-dep_Trfase"/>
</dbReference>
<feature type="active site" evidence="5">
    <location>
        <position position="383"/>
    </location>
</feature>
<dbReference type="GeneID" id="655996"/>
<dbReference type="InterPro" id="IPR005303">
    <property type="entry name" value="MOCOS_middle"/>
</dbReference>
<dbReference type="PANTHER" id="PTHR14237">
    <property type="entry name" value="MOLYBDOPTERIN COFACTOR SULFURASE MOSC"/>
    <property type="match status" value="1"/>
</dbReference>
<evidence type="ECO:0000256" key="3">
    <source>
        <dbReference type="ARBA" id="ARBA00023150"/>
    </source>
</evidence>
<dbReference type="Pfam" id="PF03473">
    <property type="entry name" value="MOSC"/>
    <property type="match status" value="1"/>
</dbReference>
<evidence type="ECO:0000313" key="8">
    <source>
        <dbReference type="Proteomes" id="UP000007266"/>
    </source>
</evidence>
<keyword evidence="3 5" id="KW-0501">Molybdenum cofactor biosynthesis</keyword>
<name>D6W994_TRICA</name>
<dbReference type="SUPFAM" id="SSF50800">
    <property type="entry name" value="PK beta-barrel domain-like"/>
    <property type="match status" value="1"/>
</dbReference>
<comment type="catalytic activity">
    <reaction evidence="4 5">
        <text>Mo-molybdopterin + L-cysteine + AH2 = thio-Mo-molybdopterin + L-alanine + A + H2O</text>
        <dbReference type="Rhea" id="RHEA:42636"/>
        <dbReference type="ChEBI" id="CHEBI:13193"/>
        <dbReference type="ChEBI" id="CHEBI:15377"/>
        <dbReference type="ChEBI" id="CHEBI:17499"/>
        <dbReference type="ChEBI" id="CHEBI:35235"/>
        <dbReference type="ChEBI" id="CHEBI:57972"/>
        <dbReference type="ChEBI" id="CHEBI:71302"/>
        <dbReference type="ChEBI" id="CHEBI:82685"/>
        <dbReference type="EC" id="2.8.1.9"/>
    </reaction>
</comment>
<dbReference type="GO" id="GO:0008265">
    <property type="term" value="F:molybdenum cofactor sulfurtransferase activity"/>
    <property type="evidence" value="ECO:0000318"/>
    <property type="project" value="GO_Central"/>
</dbReference>
<organism evidence="7 8">
    <name type="scientific">Tribolium castaneum</name>
    <name type="common">Red flour beetle</name>
    <dbReference type="NCBI Taxonomy" id="7070"/>
    <lineage>
        <taxon>Eukaryota</taxon>
        <taxon>Metazoa</taxon>
        <taxon>Ecdysozoa</taxon>
        <taxon>Arthropoda</taxon>
        <taxon>Hexapoda</taxon>
        <taxon>Insecta</taxon>
        <taxon>Pterygota</taxon>
        <taxon>Neoptera</taxon>
        <taxon>Endopterygota</taxon>
        <taxon>Coleoptera</taxon>
        <taxon>Polyphaga</taxon>
        <taxon>Cucujiformia</taxon>
        <taxon>Tenebrionidae</taxon>
        <taxon>Tenebrionidae incertae sedis</taxon>
        <taxon>Tribolium</taxon>
    </lineage>
</organism>
<dbReference type="SUPFAM" id="SSF53383">
    <property type="entry name" value="PLP-dependent transferases"/>
    <property type="match status" value="1"/>
</dbReference>
<keyword evidence="2 5" id="KW-0663">Pyridoxal phosphate</keyword>
<dbReference type="KEGG" id="tca:655996"/>
<proteinExistence type="inferred from homology"/>
<keyword evidence="8" id="KW-1185">Reference proteome</keyword>
<dbReference type="AlphaFoldDB" id="D6W994"/>
<dbReference type="STRING" id="7070.D6W994"/>
<dbReference type="InterPro" id="IPR028886">
    <property type="entry name" value="MoCo_sulfurase"/>
</dbReference>
<dbReference type="Pfam" id="PF03476">
    <property type="entry name" value="MOSC_N"/>
    <property type="match status" value="1"/>
</dbReference>
<dbReference type="GO" id="GO:0030151">
    <property type="term" value="F:molybdenum ion binding"/>
    <property type="evidence" value="ECO:0007669"/>
    <property type="project" value="UniProtKB-UniRule"/>
</dbReference>
<dbReference type="GO" id="GO:0043545">
    <property type="term" value="P:molybdopterin cofactor metabolic process"/>
    <property type="evidence" value="ECO:0000318"/>
    <property type="project" value="GO_Central"/>
</dbReference>
<dbReference type="InterPro" id="IPR000192">
    <property type="entry name" value="Aminotrans_V_dom"/>
</dbReference>
<evidence type="ECO:0000256" key="1">
    <source>
        <dbReference type="ARBA" id="ARBA00022679"/>
    </source>
</evidence>
<dbReference type="GO" id="GO:0030170">
    <property type="term" value="F:pyridoxal phosphate binding"/>
    <property type="evidence" value="ECO:0007669"/>
    <property type="project" value="UniProtKB-UniRule"/>
</dbReference>
<keyword evidence="1 5" id="KW-0808">Transferase</keyword>
<reference evidence="7 8" key="2">
    <citation type="journal article" date="2010" name="Nucleic Acids Res.">
        <title>BeetleBase in 2010: revisions to provide comprehensive genomic information for Tribolium castaneum.</title>
        <authorList>
            <person name="Kim H.S."/>
            <person name="Murphy T."/>
            <person name="Xia J."/>
            <person name="Caragea D."/>
            <person name="Park Y."/>
            <person name="Beeman R.W."/>
            <person name="Lorenzen M.D."/>
            <person name="Butcher S."/>
            <person name="Manak J.R."/>
            <person name="Brown S.J."/>
        </authorList>
    </citation>
    <scope>GENOME REANNOTATION</scope>
    <source>
        <strain evidence="7 8">Georgia GA2</strain>
    </source>
</reference>
<accession>D6W994</accession>
<dbReference type="eggNOG" id="KOG2142">
    <property type="taxonomic scope" value="Eukaryota"/>
</dbReference>
<dbReference type="PANTHER" id="PTHR14237:SF80">
    <property type="entry name" value="MOLYBDENUM COFACTOR SULFURASE"/>
    <property type="match status" value="1"/>
</dbReference>
<evidence type="ECO:0000313" key="7">
    <source>
        <dbReference type="EMBL" id="EEZ98196.1"/>
    </source>
</evidence>
<dbReference type="EMBL" id="KQ971312">
    <property type="protein sequence ID" value="EEZ98196.1"/>
    <property type="molecule type" value="Genomic_DNA"/>
</dbReference>
<dbReference type="InterPro" id="IPR015421">
    <property type="entry name" value="PyrdxlP-dep_Trfase_major"/>
</dbReference>
<evidence type="ECO:0000256" key="2">
    <source>
        <dbReference type="ARBA" id="ARBA00022898"/>
    </source>
</evidence>
<dbReference type="GO" id="GO:0016829">
    <property type="term" value="F:lyase activity"/>
    <property type="evidence" value="ECO:0007669"/>
    <property type="project" value="UniProtKB-UniRule"/>
</dbReference>
<feature type="domain" description="MOSC" evidence="6">
    <location>
        <begin position="613"/>
        <end position="767"/>
    </location>
</feature>
<dbReference type="EC" id="2.8.1.9" evidence="5"/>
<dbReference type="Proteomes" id="UP000007266">
    <property type="component" value="Linkage group 2"/>
</dbReference>
<dbReference type="SUPFAM" id="SSF141673">
    <property type="entry name" value="MOSC N-terminal domain-like"/>
    <property type="match status" value="1"/>
</dbReference>
<dbReference type="InterPro" id="IPR011037">
    <property type="entry name" value="Pyrv_Knase-like_insert_dom_sf"/>
</dbReference>
<comment type="function">
    <text evidence="5">Sulfurates the molybdenum cofactor. Sulfation of molybdenum is essential for xanthine dehydrogenase (XDH) and aldehyde oxidase (ADO) enzymes in which molybdenum cofactor is liganded by 1 oxygen and 1 sulfur atom in active form.</text>
</comment>
<dbReference type="CTD" id="4118"/>